<evidence type="ECO:0000256" key="3">
    <source>
        <dbReference type="ARBA" id="ARBA00022729"/>
    </source>
</evidence>
<keyword evidence="6" id="KW-0472">Membrane</keyword>
<dbReference type="InterPro" id="IPR032694">
    <property type="entry name" value="CopC/D"/>
</dbReference>
<evidence type="ECO:0000256" key="6">
    <source>
        <dbReference type="SAM" id="Phobius"/>
    </source>
</evidence>
<keyword evidence="6" id="KW-1133">Transmembrane helix</keyword>
<evidence type="ECO:0000256" key="5">
    <source>
        <dbReference type="SAM" id="MobiDB-lite"/>
    </source>
</evidence>
<gene>
    <name evidence="9" type="ORF">GCM10020369_35600</name>
</gene>
<dbReference type="Pfam" id="PF04234">
    <property type="entry name" value="CopC"/>
    <property type="match status" value="1"/>
</dbReference>
<dbReference type="PANTHER" id="PTHR34820:SF4">
    <property type="entry name" value="INNER MEMBRANE PROTEIN YEBZ"/>
    <property type="match status" value="1"/>
</dbReference>
<evidence type="ECO:0000256" key="7">
    <source>
        <dbReference type="SAM" id="SignalP"/>
    </source>
</evidence>
<dbReference type="InterPro" id="IPR014756">
    <property type="entry name" value="Ig_E-set"/>
</dbReference>
<dbReference type="Proteomes" id="UP001501676">
    <property type="component" value="Unassembled WGS sequence"/>
</dbReference>
<evidence type="ECO:0000256" key="4">
    <source>
        <dbReference type="ARBA" id="ARBA00023008"/>
    </source>
</evidence>
<evidence type="ECO:0000256" key="1">
    <source>
        <dbReference type="ARBA" id="ARBA00004196"/>
    </source>
</evidence>
<organism evidence="9 10">
    <name type="scientific">Cryptosporangium minutisporangium</name>
    <dbReference type="NCBI Taxonomy" id="113569"/>
    <lineage>
        <taxon>Bacteria</taxon>
        <taxon>Bacillati</taxon>
        <taxon>Actinomycetota</taxon>
        <taxon>Actinomycetes</taxon>
        <taxon>Cryptosporangiales</taxon>
        <taxon>Cryptosporangiaceae</taxon>
        <taxon>Cryptosporangium</taxon>
    </lineage>
</organism>
<feature type="signal peptide" evidence="7">
    <location>
        <begin position="1"/>
        <end position="22"/>
    </location>
</feature>
<feature type="compositionally biased region" description="Low complexity" evidence="5">
    <location>
        <begin position="122"/>
        <end position="144"/>
    </location>
</feature>
<dbReference type="PANTHER" id="PTHR34820">
    <property type="entry name" value="INNER MEMBRANE PROTEIN YEBZ"/>
    <property type="match status" value="1"/>
</dbReference>
<keyword evidence="4" id="KW-0186">Copper</keyword>
<comment type="subcellular location">
    <subcellularLocation>
        <location evidence="1">Cell envelope</location>
    </subcellularLocation>
</comment>
<dbReference type="InterPro" id="IPR014755">
    <property type="entry name" value="Cu-Rt/internalin_Ig-like"/>
</dbReference>
<sequence length="180" mass="18129">MRTALVLVGAVLTVLLATPAHAHSGIASSNPAANSTITTAPDEITLTFAGAIRGNFSTVVVTGPDGATYGDGKPRAIDRTLHQPVKPLVSGRYTVAWRIVAGDGHPLQGVFTFTADLPVAEPTPSATSAAPPATTPEPSRAAAPSDDEDGGNGLLLAAAGVGALVVIVGIVALARRRRTP</sequence>
<feature type="region of interest" description="Disordered" evidence="5">
    <location>
        <begin position="122"/>
        <end position="148"/>
    </location>
</feature>
<comment type="caution">
    <text evidence="9">The sequence shown here is derived from an EMBL/GenBank/DDBJ whole genome shotgun (WGS) entry which is preliminary data.</text>
</comment>
<name>A0ABP6SYG1_9ACTN</name>
<dbReference type="Gene3D" id="2.60.40.1220">
    <property type="match status" value="1"/>
</dbReference>
<keyword evidence="10" id="KW-1185">Reference proteome</keyword>
<dbReference type="RefSeq" id="WP_345729243.1">
    <property type="nucleotide sequence ID" value="NZ_BAAAYN010000023.1"/>
</dbReference>
<evidence type="ECO:0000256" key="2">
    <source>
        <dbReference type="ARBA" id="ARBA00022723"/>
    </source>
</evidence>
<keyword evidence="3 7" id="KW-0732">Signal</keyword>
<dbReference type="EMBL" id="BAAAYN010000023">
    <property type="protein sequence ID" value="GAA3388638.1"/>
    <property type="molecule type" value="Genomic_DNA"/>
</dbReference>
<protein>
    <submittedName>
        <fullName evidence="9">Copper resistance protein CopC</fullName>
    </submittedName>
</protein>
<feature type="transmembrane region" description="Helical" evidence="6">
    <location>
        <begin position="154"/>
        <end position="174"/>
    </location>
</feature>
<reference evidence="10" key="1">
    <citation type="journal article" date="2019" name="Int. J. Syst. Evol. Microbiol.">
        <title>The Global Catalogue of Microorganisms (GCM) 10K type strain sequencing project: providing services to taxonomists for standard genome sequencing and annotation.</title>
        <authorList>
            <consortium name="The Broad Institute Genomics Platform"/>
            <consortium name="The Broad Institute Genome Sequencing Center for Infectious Disease"/>
            <person name="Wu L."/>
            <person name="Ma J."/>
        </authorList>
    </citation>
    <scope>NUCLEOTIDE SEQUENCE [LARGE SCALE GENOMIC DNA]</scope>
    <source>
        <strain evidence="10">JCM 9458</strain>
    </source>
</reference>
<evidence type="ECO:0000259" key="8">
    <source>
        <dbReference type="Pfam" id="PF04234"/>
    </source>
</evidence>
<keyword evidence="6" id="KW-0812">Transmembrane</keyword>
<dbReference type="SUPFAM" id="SSF81296">
    <property type="entry name" value="E set domains"/>
    <property type="match status" value="1"/>
</dbReference>
<feature type="chain" id="PRO_5047010034" evidence="7">
    <location>
        <begin position="23"/>
        <end position="180"/>
    </location>
</feature>
<proteinExistence type="predicted"/>
<evidence type="ECO:0000313" key="9">
    <source>
        <dbReference type="EMBL" id="GAA3388638.1"/>
    </source>
</evidence>
<keyword evidence="2" id="KW-0479">Metal-binding</keyword>
<accession>A0ABP6SYG1</accession>
<dbReference type="InterPro" id="IPR007348">
    <property type="entry name" value="CopC_dom"/>
</dbReference>
<feature type="domain" description="CopC" evidence="8">
    <location>
        <begin position="23"/>
        <end position="114"/>
    </location>
</feature>
<evidence type="ECO:0000313" key="10">
    <source>
        <dbReference type="Proteomes" id="UP001501676"/>
    </source>
</evidence>